<dbReference type="AlphaFoldDB" id="Q2N6S2"/>
<dbReference type="InterPro" id="IPR051156">
    <property type="entry name" value="Mito/Outer_Membr_Metalloprot"/>
</dbReference>
<evidence type="ECO:0000256" key="4">
    <source>
        <dbReference type="ARBA" id="ARBA00022801"/>
    </source>
</evidence>
<dbReference type="CDD" id="cd07324">
    <property type="entry name" value="M48C_Oma1-like"/>
    <property type="match status" value="1"/>
</dbReference>
<keyword evidence="2 9" id="KW-0645">Protease</keyword>
<keyword evidence="10" id="KW-1185">Reference proteome</keyword>
<protein>
    <submittedName>
        <fullName evidence="9">Putative Zn-dependent protease</fullName>
    </submittedName>
</protein>
<dbReference type="EMBL" id="CP000157">
    <property type="protein sequence ID" value="ABC64619.1"/>
    <property type="molecule type" value="Genomic_DNA"/>
</dbReference>
<comment type="cofactor">
    <cofactor evidence="1">
        <name>Zn(2+)</name>
        <dbReference type="ChEBI" id="CHEBI:29105"/>
    </cofactor>
</comment>
<sequence>MRALLYLVACLAAITLSVQPATAQSVLRDAETEALLDDMAAPLVEAAGLQPGNVDIVLINDPSINAFVAGGQIVYLHSGLINAADTANEVQGVIAHELGHITGGHIIRTGEGLQQASNISILSLILGAAAFAAGAGDAGMAAILAGQRAALGSFLAFSRVQEASADAAGAEYLSKAGISGRGSLAFFGKLLNQEFRYGRSQDDEAAFTRTHPLSGDRIARLRETYSVDPAWEAPGDAALEARFQRVKAKLYGYLAEPNRVVRAYPETRQDVPARYARAYAFHKDAQVERALDEAEGLLLTDPDNPYFLELKGQILLESGRPDEALPALRSANELSGNHPLIASIFGHALIATEDESNHTEAERVLRAAVARDRRNPFAWYQLGVVYAAQGDMPRARLATAEREVMTRQYGLALRSARVAEAGLEEGTPDWLRAQDIRLQAEAELERQRDER</sequence>
<feature type="signal peptide" evidence="7">
    <location>
        <begin position="1"/>
        <end position="23"/>
    </location>
</feature>
<evidence type="ECO:0000256" key="3">
    <source>
        <dbReference type="ARBA" id="ARBA00022723"/>
    </source>
</evidence>
<feature type="domain" description="Peptidase M48" evidence="8">
    <location>
        <begin position="34"/>
        <end position="224"/>
    </location>
</feature>
<dbReference type="RefSeq" id="WP_011415441.1">
    <property type="nucleotide sequence ID" value="NC_007722.1"/>
</dbReference>
<feature type="chain" id="PRO_5004212883" evidence="7">
    <location>
        <begin position="24"/>
        <end position="451"/>
    </location>
</feature>
<gene>
    <name evidence="9" type="ordered locus">ELI_12635</name>
</gene>
<evidence type="ECO:0000313" key="9">
    <source>
        <dbReference type="EMBL" id="ABC64619.1"/>
    </source>
</evidence>
<dbReference type="Gene3D" id="3.30.2010.10">
    <property type="entry name" value="Metalloproteases ('zincins'), catalytic domain"/>
    <property type="match status" value="1"/>
</dbReference>
<dbReference type="OrthoDB" id="9814887at2"/>
<evidence type="ECO:0000256" key="6">
    <source>
        <dbReference type="ARBA" id="ARBA00023049"/>
    </source>
</evidence>
<dbReference type="eggNOG" id="COG4783">
    <property type="taxonomic scope" value="Bacteria"/>
</dbReference>
<reference evidence="10" key="1">
    <citation type="journal article" date="2009" name="J. Bacteriol.">
        <title>Complete genome sequence of Erythrobacter litoralis HTCC2594.</title>
        <authorList>
            <person name="Oh H.M."/>
            <person name="Giovannoni S.J."/>
            <person name="Ferriera S."/>
            <person name="Johnson J."/>
            <person name="Cho J.C."/>
        </authorList>
    </citation>
    <scope>NUCLEOTIDE SEQUENCE [LARGE SCALE GENOMIC DNA]</scope>
    <source>
        <strain evidence="10">HTCC2594</strain>
    </source>
</reference>
<accession>Q2N6S2</accession>
<dbReference type="GO" id="GO:0046872">
    <property type="term" value="F:metal ion binding"/>
    <property type="evidence" value="ECO:0007669"/>
    <property type="project" value="UniProtKB-KW"/>
</dbReference>
<evidence type="ECO:0000256" key="5">
    <source>
        <dbReference type="ARBA" id="ARBA00022833"/>
    </source>
</evidence>
<dbReference type="InterPro" id="IPR011990">
    <property type="entry name" value="TPR-like_helical_dom_sf"/>
</dbReference>
<dbReference type="KEGG" id="eli:ELI_12635"/>
<dbReference type="Pfam" id="PF13432">
    <property type="entry name" value="TPR_16"/>
    <property type="match status" value="2"/>
</dbReference>
<evidence type="ECO:0000259" key="8">
    <source>
        <dbReference type="Pfam" id="PF01435"/>
    </source>
</evidence>
<dbReference type="GO" id="GO:0016020">
    <property type="term" value="C:membrane"/>
    <property type="evidence" value="ECO:0007669"/>
    <property type="project" value="TreeGrafter"/>
</dbReference>
<evidence type="ECO:0000256" key="1">
    <source>
        <dbReference type="ARBA" id="ARBA00001947"/>
    </source>
</evidence>
<dbReference type="PANTHER" id="PTHR22726">
    <property type="entry name" value="METALLOENDOPEPTIDASE OMA1"/>
    <property type="match status" value="1"/>
</dbReference>
<dbReference type="SUPFAM" id="SSF48452">
    <property type="entry name" value="TPR-like"/>
    <property type="match status" value="1"/>
</dbReference>
<evidence type="ECO:0000256" key="2">
    <source>
        <dbReference type="ARBA" id="ARBA00022670"/>
    </source>
</evidence>
<dbReference type="GO" id="GO:0051603">
    <property type="term" value="P:proteolysis involved in protein catabolic process"/>
    <property type="evidence" value="ECO:0007669"/>
    <property type="project" value="TreeGrafter"/>
</dbReference>
<evidence type="ECO:0000256" key="7">
    <source>
        <dbReference type="SAM" id="SignalP"/>
    </source>
</evidence>
<dbReference type="InterPro" id="IPR001915">
    <property type="entry name" value="Peptidase_M48"/>
</dbReference>
<keyword evidence="4" id="KW-0378">Hydrolase</keyword>
<dbReference type="PANTHER" id="PTHR22726:SF1">
    <property type="entry name" value="METALLOENDOPEPTIDASE OMA1, MITOCHONDRIAL"/>
    <property type="match status" value="1"/>
</dbReference>
<dbReference type="HOGENOM" id="CLU_030556_2_0_5"/>
<dbReference type="STRING" id="314225.ELI_12635"/>
<keyword evidence="7" id="KW-0732">Signal</keyword>
<dbReference type="GO" id="GO:0004222">
    <property type="term" value="F:metalloendopeptidase activity"/>
    <property type="evidence" value="ECO:0007669"/>
    <property type="project" value="InterPro"/>
</dbReference>
<keyword evidence="6" id="KW-0482">Metalloprotease</keyword>
<dbReference type="Pfam" id="PF01435">
    <property type="entry name" value="Peptidase_M48"/>
    <property type="match status" value="1"/>
</dbReference>
<keyword evidence="5" id="KW-0862">Zinc</keyword>
<proteinExistence type="predicted"/>
<dbReference type="Gene3D" id="1.25.40.10">
    <property type="entry name" value="Tetratricopeptide repeat domain"/>
    <property type="match status" value="1"/>
</dbReference>
<dbReference type="Proteomes" id="UP000008808">
    <property type="component" value="Chromosome"/>
</dbReference>
<organism evidence="9 10">
    <name type="scientific">Erythrobacter litoralis (strain HTCC2594)</name>
    <dbReference type="NCBI Taxonomy" id="314225"/>
    <lineage>
        <taxon>Bacteria</taxon>
        <taxon>Pseudomonadati</taxon>
        <taxon>Pseudomonadota</taxon>
        <taxon>Alphaproteobacteria</taxon>
        <taxon>Sphingomonadales</taxon>
        <taxon>Erythrobacteraceae</taxon>
        <taxon>Erythrobacter/Porphyrobacter group</taxon>
        <taxon>Erythrobacter</taxon>
    </lineage>
</organism>
<keyword evidence="3" id="KW-0479">Metal-binding</keyword>
<evidence type="ECO:0000313" key="10">
    <source>
        <dbReference type="Proteomes" id="UP000008808"/>
    </source>
</evidence>
<name>Q2N6S2_ERYLH</name>